<protein>
    <submittedName>
        <fullName evidence="3">PRD domain transcriptional regulator</fullName>
    </submittedName>
</protein>
<dbReference type="SUPFAM" id="SSF50151">
    <property type="entry name" value="SacY-like RNA-binding domain"/>
    <property type="match status" value="1"/>
</dbReference>
<dbReference type="AlphaFoldDB" id="A0A0F4KYZ7"/>
<dbReference type="Gene3D" id="1.10.1790.10">
    <property type="entry name" value="PRD domain"/>
    <property type="match status" value="2"/>
</dbReference>
<dbReference type="GO" id="GO:0006355">
    <property type="term" value="P:regulation of DNA-templated transcription"/>
    <property type="evidence" value="ECO:0007669"/>
    <property type="project" value="InterPro"/>
</dbReference>
<dbReference type="PATRIC" id="fig|1218508.4.peg.226"/>
<dbReference type="PANTHER" id="PTHR30185">
    <property type="entry name" value="CRYPTIC BETA-GLUCOSIDE BGL OPERON ANTITERMINATOR"/>
    <property type="match status" value="1"/>
</dbReference>
<dbReference type="HOGENOM" id="CLU_078802_0_0_9"/>
<dbReference type="InterPro" id="IPR050661">
    <property type="entry name" value="BglG_antiterminators"/>
</dbReference>
<dbReference type="OrthoDB" id="9813552at2"/>
<dbReference type="Proteomes" id="UP000033695">
    <property type="component" value="Unassembled WGS sequence"/>
</dbReference>
<sequence>MFRIKKILNVNVVLVSKGEHEYIAFGKGIGYHQKVNSMIPESRIAKKFIPIDDSRKSEMIQSLNNVPPIYIDITTKIVEYAENKLRENLLPNIYYSLTDHLYFAVQRYHANQALGNRIYWEMKAYYPEMFDIGVYGLKIINKMLNLHLPREEAANIAFHVINSSTQSTVKTNILDVTQLVDSILQTLRVLTGGNLTSNNLNYDRFIMHLKFFAQRYLSDTMLSDKDDLLKMVYRLYPKASNMSIKIQNTIETIYEKAITNEELAYLIIHIHRVLTD</sequence>
<dbReference type="InterPro" id="IPR011608">
    <property type="entry name" value="PRD"/>
</dbReference>
<name>A0A0F4KYZ7_9LACO</name>
<proteinExistence type="predicted"/>
<dbReference type="InterPro" id="IPR004341">
    <property type="entry name" value="CAT_RNA-bd_dom"/>
</dbReference>
<dbReference type="SMART" id="SM01061">
    <property type="entry name" value="CAT_RBD"/>
    <property type="match status" value="1"/>
</dbReference>
<gene>
    <name evidence="3" type="ORF">JG29_02190</name>
</gene>
<dbReference type="Gene3D" id="2.30.24.10">
    <property type="entry name" value="CAT RNA-binding domain"/>
    <property type="match status" value="1"/>
</dbReference>
<dbReference type="PROSITE" id="PS51372">
    <property type="entry name" value="PRD_2"/>
    <property type="match status" value="2"/>
</dbReference>
<dbReference type="STRING" id="1218508.JG29_02190"/>
<evidence type="ECO:0000256" key="1">
    <source>
        <dbReference type="ARBA" id="ARBA00022737"/>
    </source>
</evidence>
<feature type="domain" description="PRD" evidence="2">
    <location>
        <begin position="171"/>
        <end position="276"/>
    </location>
</feature>
<dbReference type="Pfam" id="PF03123">
    <property type="entry name" value="CAT_RBD"/>
    <property type="match status" value="1"/>
</dbReference>
<keyword evidence="4" id="KW-1185">Reference proteome</keyword>
<dbReference type="SUPFAM" id="SSF63520">
    <property type="entry name" value="PTS-regulatory domain, PRD"/>
    <property type="match status" value="2"/>
</dbReference>
<dbReference type="Pfam" id="PF00874">
    <property type="entry name" value="PRD"/>
    <property type="match status" value="2"/>
</dbReference>
<dbReference type="RefSeq" id="WP_045922126.1">
    <property type="nucleotide sequence ID" value="NZ_JBHTHW010000004.1"/>
</dbReference>
<evidence type="ECO:0000259" key="2">
    <source>
        <dbReference type="PROSITE" id="PS51372"/>
    </source>
</evidence>
<feature type="domain" description="PRD" evidence="2">
    <location>
        <begin position="65"/>
        <end position="170"/>
    </location>
</feature>
<reference evidence="3 4" key="1">
    <citation type="submission" date="2014-12" db="EMBL/GenBank/DDBJ databases">
        <title>Comparative genomics of the lactic acid bacteria isolated from the honey bee gut.</title>
        <authorList>
            <person name="Ellegaard K.M."/>
            <person name="Tamarit D."/>
            <person name="Javelind E."/>
            <person name="Olofsson T."/>
            <person name="Andersson S.G."/>
            <person name="Vasquez A."/>
        </authorList>
    </citation>
    <scope>NUCLEOTIDE SEQUENCE [LARGE SCALE GENOMIC DNA]</scope>
    <source>
        <strain evidence="3 4">Hon2</strain>
    </source>
</reference>
<keyword evidence="1" id="KW-0677">Repeat</keyword>
<evidence type="ECO:0000313" key="3">
    <source>
        <dbReference type="EMBL" id="KJY51174.1"/>
    </source>
</evidence>
<comment type="caution">
    <text evidence="3">The sequence shown here is derived from an EMBL/GenBank/DDBJ whole genome shotgun (WGS) entry which is preliminary data.</text>
</comment>
<evidence type="ECO:0000313" key="4">
    <source>
        <dbReference type="Proteomes" id="UP000033695"/>
    </source>
</evidence>
<organism evidence="3 4">
    <name type="scientific">Bombilactobacillus mellis</name>
    <dbReference type="NCBI Taxonomy" id="1218508"/>
    <lineage>
        <taxon>Bacteria</taxon>
        <taxon>Bacillati</taxon>
        <taxon>Bacillota</taxon>
        <taxon>Bacilli</taxon>
        <taxon>Lactobacillales</taxon>
        <taxon>Lactobacillaceae</taxon>
        <taxon>Bombilactobacillus</taxon>
    </lineage>
</organism>
<dbReference type="GO" id="GO:0003723">
    <property type="term" value="F:RNA binding"/>
    <property type="evidence" value="ECO:0007669"/>
    <property type="project" value="InterPro"/>
</dbReference>
<dbReference type="EMBL" id="JXBZ01000002">
    <property type="protein sequence ID" value="KJY51174.1"/>
    <property type="molecule type" value="Genomic_DNA"/>
</dbReference>
<dbReference type="InterPro" id="IPR036634">
    <property type="entry name" value="PRD_sf"/>
</dbReference>
<accession>A0A0F4KYZ7</accession>
<dbReference type="PANTHER" id="PTHR30185:SF15">
    <property type="entry name" value="CRYPTIC BETA-GLUCOSIDE BGL OPERON ANTITERMINATOR"/>
    <property type="match status" value="1"/>
</dbReference>
<dbReference type="InterPro" id="IPR036650">
    <property type="entry name" value="CAT_RNA-bd_dom_sf"/>
</dbReference>